<dbReference type="EMBL" id="CP001737">
    <property type="protein sequence ID" value="ACV77644.1"/>
    <property type="molecule type" value="Genomic_DNA"/>
</dbReference>
<feature type="coiled-coil region" evidence="1">
    <location>
        <begin position="68"/>
        <end position="95"/>
    </location>
</feature>
<gene>
    <name evidence="2" type="ordered locus">Namu_1239</name>
</gene>
<dbReference type="Pfam" id="PF01527">
    <property type="entry name" value="HTH_Tnp_1"/>
    <property type="match status" value="1"/>
</dbReference>
<dbReference type="Proteomes" id="UP000002218">
    <property type="component" value="Chromosome"/>
</dbReference>
<dbReference type="SUPFAM" id="SSF46689">
    <property type="entry name" value="Homeodomain-like"/>
    <property type="match status" value="1"/>
</dbReference>
<name>C8XDI0_NAKMY</name>
<dbReference type="STRING" id="479431.Namu_1239"/>
<sequence length="111" mass="12257">MPGDSTRRYPLELKQRAVRMVAEIAGEHESEWAAMSRVAELLGVGTAETVRKWVRQAEVDTGTRVGTSSEESAELRRLRRENAELKRANAILKAASAYVGDRCQVAVSASR</sequence>
<dbReference type="InterPro" id="IPR002514">
    <property type="entry name" value="Transposase_8"/>
</dbReference>
<dbReference type="Gene3D" id="1.10.10.10">
    <property type="entry name" value="Winged helix-like DNA-binding domain superfamily/Winged helix DNA-binding domain"/>
    <property type="match status" value="1"/>
</dbReference>
<keyword evidence="3" id="KW-1185">Reference proteome</keyword>
<dbReference type="AlphaFoldDB" id="C8XDI0"/>
<protein>
    <submittedName>
        <fullName evidence="2">Transposase IS3/IS911 family protein</fullName>
    </submittedName>
</protein>
<dbReference type="InParanoid" id="C8XDI0"/>
<dbReference type="eggNOG" id="COG2963">
    <property type="taxonomic scope" value="Bacteria"/>
</dbReference>
<reference evidence="3" key="1">
    <citation type="submission" date="2009-09" db="EMBL/GenBank/DDBJ databases">
        <title>The complete genome of Nakamurella multipartita DSM 44233.</title>
        <authorList>
            <consortium name="US DOE Joint Genome Institute (JGI-PGF)"/>
            <person name="Lucas S."/>
            <person name="Copeland A."/>
            <person name="Lapidus A."/>
            <person name="Glavina del Rio T."/>
            <person name="Dalin E."/>
            <person name="Tice H."/>
            <person name="Bruce D."/>
            <person name="Goodwin L."/>
            <person name="Pitluck S."/>
            <person name="Kyrpides N."/>
            <person name="Mavromatis K."/>
            <person name="Ivanova N."/>
            <person name="Ovchinnikova G."/>
            <person name="Sims D."/>
            <person name="Meincke L."/>
            <person name="Brettin T."/>
            <person name="Detter J.C."/>
            <person name="Han C."/>
            <person name="Larimer F."/>
            <person name="Land M."/>
            <person name="Hauser L."/>
            <person name="Markowitz V."/>
            <person name="Cheng J.-F."/>
            <person name="Hugenholtz P."/>
            <person name="Woyke T."/>
            <person name="Wu D."/>
            <person name="Klenk H.-P."/>
            <person name="Eisen J.A."/>
        </authorList>
    </citation>
    <scope>NUCLEOTIDE SEQUENCE [LARGE SCALE GENOMIC DNA]</scope>
    <source>
        <strain evidence="3">ATCC 700099 / DSM 44233 / CIP 104796 / JCM 9543 / NBRC 105858 / Y-104</strain>
    </source>
</reference>
<dbReference type="GO" id="GO:0006313">
    <property type="term" value="P:DNA transposition"/>
    <property type="evidence" value="ECO:0007669"/>
    <property type="project" value="InterPro"/>
</dbReference>
<dbReference type="KEGG" id="nml:Namu_1239"/>
<evidence type="ECO:0000313" key="2">
    <source>
        <dbReference type="EMBL" id="ACV77644.1"/>
    </source>
</evidence>
<keyword evidence="1" id="KW-0175">Coiled coil</keyword>
<accession>C8XDI0</accession>
<dbReference type="GO" id="GO:0004803">
    <property type="term" value="F:transposase activity"/>
    <property type="evidence" value="ECO:0007669"/>
    <property type="project" value="InterPro"/>
</dbReference>
<dbReference type="HOGENOM" id="CLU_027402_33_6_11"/>
<organism evidence="2 3">
    <name type="scientific">Nakamurella multipartita (strain ATCC 700099 / DSM 44233 / CIP 104796 / JCM 9543 / NBRC 105858 / Y-104)</name>
    <name type="common">Microsphaera multipartita</name>
    <dbReference type="NCBI Taxonomy" id="479431"/>
    <lineage>
        <taxon>Bacteria</taxon>
        <taxon>Bacillati</taxon>
        <taxon>Actinomycetota</taxon>
        <taxon>Actinomycetes</taxon>
        <taxon>Nakamurellales</taxon>
        <taxon>Nakamurellaceae</taxon>
        <taxon>Nakamurella</taxon>
    </lineage>
</organism>
<dbReference type="InterPro" id="IPR036388">
    <property type="entry name" value="WH-like_DNA-bd_sf"/>
</dbReference>
<dbReference type="InterPro" id="IPR009057">
    <property type="entry name" value="Homeodomain-like_sf"/>
</dbReference>
<evidence type="ECO:0000313" key="3">
    <source>
        <dbReference type="Proteomes" id="UP000002218"/>
    </source>
</evidence>
<reference evidence="2 3" key="2">
    <citation type="journal article" date="2010" name="Stand. Genomic Sci.">
        <title>Complete genome sequence of Nakamurella multipartita type strain (Y-104).</title>
        <authorList>
            <person name="Tice H."/>
            <person name="Mayilraj S."/>
            <person name="Sims D."/>
            <person name="Lapidus A."/>
            <person name="Nolan M."/>
            <person name="Lucas S."/>
            <person name="Glavina Del Rio T."/>
            <person name="Copeland A."/>
            <person name="Cheng J.F."/>
            <person name="Meincke L."/>
            <person name="Bruce D."/>
            <person name="Goodwin L."/>
            <person name="Pitluck S."/>
            <person name="Ivanova N."/>
            <person name="Mavromatis K."/>
            <person name="Ovchinnikova G."/>
            <person name="Pati A."/>
            <person name="Chen A."/>
            <person name="Palaniappan K."/>
            <person name="Land M."/>
            <person name="Hauser L."/>
            <person name="Chang Y.J."/>
            <person name="Jeffries C.D."/>
            <person name="Detter J.C."/>
            <person name="Brettin T."/>
            <person name="Rohde M."/>
            <person name="Goker M."/>
            <person name="Bristow J."/>
            <person name="Eisen J.A."/>
            <person name="Markowitz V."/>
            <person name="Hugenholtz P."/>
            <person name="Kyrpides N.C."/>
            <person name="Klenk H.P."/>
            <person name="Chen F."/>
        </authorList>
    </citation>
    <scope>NUCLEOTIDE SEQUENCE [LARGE SCALE GENOMIC DNA]</scope>
    <source>
        <strain evidence="3">ATCC 700099 / DSM 44233 / CIP 104796 / JCM 9543 / NBRC 105858 / Y-104</strain>
    </source>
</reference>
<evidence type="ECO:0000256" key="1">
    <source>
        <dbReference type="SAM" id="Coils"/>
    </source>
</evidence>
<proteinExistence type="predicted"/>
<dbReference type="GO" id="GO:0003677">
    <property type="term" value="F:DNA binding"/>
    <property type="evidence" value="ECO:0007669"/>
    <property type="project" value="InterPro"/>
</dbReference>